<organism evidence="2 3">
    <name type="scientific">Rhizobium altiplani</name>
    <dbReference type="NCBI Taxonomy" id="1864509"/>
    <lineage>
        <taxon>Bacteria</taxon>
        <taxon>Pseudomonadati</taxon>
        <taxon>Pseudomonadota</taxon>
        <taxon>Alphaproteobacteria</taxon>
        <taxon>Hyphomicrobiales</taxon>
        <taxon>Rhizobiaceae</taxon>
        <taxon>Rhizobium/Agrobacterium group</taxon>
        <taxon>Rhizobium</taxon>
    </lineage>
</organism>
<feature type="transmembrane region" description="Helical" evidence="1">
    <location>
        <begin position="86"/>
        <end position="106"/>
    </location>
</feature>
<gene>
    <name evidence="2" type="ORF">AS026_12810</name>
</gene>
<keyword evidence="1" id="KW-0812">Transmembrane</keyword>
<keyword evidence="3" id="KW-1185">Reference proteome</keyword>
<dbReference type="AlphaFoldDB" id="A0A120FIS2"/>
<evidence type="ECO:0000256" key="1">
    <source>
        <dbReference type="SAM" id="Phobius"/>
    </source>
</evidence>
<dbReference type="RefSeq" id="WP_062372017.1">
    <property type="nucleotide sequence ID" value="NZ_LNCD01000101.1"/>
</dbReference>
<evidence type="ECO:0000313" key="2">
    <source>
        <dbReference type="EMBL" id="KWV47946.1"/>
    </source>
</evidence>
<reference evidence="2 3" key="1">
    <citation type="submission" date="2015-11" db="EMBL/GenBank/DDBJ databases">
        <title>Draft Genome Sequence of the Strain BR 10423 (Rhizobium sp.) isolated from nodules of Mimosa pudica.</title>
        <authorList>
            <person name="Barauna A.C."/>
            <person name="Zilli J.E."/>
            <person name="Simoes-Araujo J.L."/>
            <person name="Reis V.M."/>
            <person name="James E.K."/>
            <person name="Reis F.B.Jr."/>
            <person name="Rouws L.F."/>
            <person name="Passos S.R."/>
            <person name="Gois S.R."/>
        </authorList>
    </citation>
    <scope>NUCLEOTIDE SEQUENCE [LARGE SCALE GENOMIC DNA]</scope>
    <source>
        <strain evidence="2 3">BR10423</strain>
    </source>
</reference>
<accession>A0A120FIS2</accession>
<proteinExistence type="predicted"/>
<protein>
    <submittedName>
        <fullName evidence="2">Uncharacterized protein</fullName>
    </submittedName>
</protein>
<sequence>MKYFTMADYVIEGVFDTMKEALADVECRKALGYTARIKLIPEDTPEVREELAKEQRRCYEEAEQLANGQIKIAQRRIMQRKAQAKANKIGLGFGMFTGVTVLIFILL</sequence>
<comment type="caution">
    <text evidence="2">The sequence shown here is derived from an EMBL/GenBank/DDBJ whole genome shotgun (WGS) entry which is preliminary data.</text>
</comment>
<keyword evidence="1" id="KW-1133">Transmembrane helix</keyword>
<keyword evidence="1" id="KW-0472">Membrane</keyword>
<evidence type="ECO:0000313" key="3">
    <source>
        <dbReference type="Proteomes" id="UP000068164"/>
    </source>
</evidence>
<name>A0A120FIS2_9HYPH</name>
<dbReference type="Proteomes" id="UP000068164">
    <property type="component" value="Unassembled WGS sequence"/>
</dbReference>
<dbReference type="EMBL" id="LNCD01000101">
    <property type="protein sequence ID" value="KWV47946.1"/>
    <property type="molecule type" value="Genomic_DNA"/>
</dbReference>